<keyword evidence="3" id="KW-0460">Magnesium</keyword>
<sequence>MSRLPSGWRSLLFVPQFAFTRAARLSADCFVLDLQDAVPLAAKAAARAGVVEALTSGLFEGRPVVVRINEADLAELHTADLDACVGLPGLTALMPTMTRGPEELDALHERVALLEVARGLPRGHTRFLPLLETPAAVLEARRMALAGGGHRALRHALHACGGPHRAGGACPRGAPAWLHGQVLPALGSTRDREPVHDPLGHRTGLGPSGDPGAKTGHVVHADTQGAGTHDSWRERGPRRLGERRHGPRGGSAHWPAPPEGRAPDARARAPPGAGRGCAPGRGGTTGHACARAPADAR</sequence>
<dbReference type="InterPro" id="IPR005000">
    <property type="entry name" value="Aldolase/citrate-lyase_domain"/>
</dbReference>
<dbReference type="Pfam" id="PF03328">
    <property type="entry name" value="HpcH_HpaI"/>
    <property type="match status" value="1"/>
</dbReference>
<dbReference type="InterPro" id="IPR015813">
    <property type="entry name" value="Pyrv/PenolPyrv_kinase-like_dom"/>
</dbReference>
<evidence type="ECO:0000313" key="6">
    <source>
        <dbReference type="EMBL" id="RKI17635.1"/>
    </source>
</evidence>
<dbReference type="Proteomes" id="UP000278907">
    <property type="component" value="Unassembled WGS sequence"/>
</dbReference>
<organism evidence="6 7">
    <name type="scientific">Corallococcus praedator</name>
    <dbReference type="NCBI Taxonomy" id="2316724"/>
    <lineage>
        <taxon>Bacteria</taxon>
        <taxon>Pseudomonadati</taxon>
        <taxon>Myxococcota</taxon>
        <taxon>Myxococcia</taxon>
        <taxon>Myxococcales</taxon>
        <taxon>Cystobacterineae</taxon>
        <taxon>Myxococcaceae</taxon>
        <taxon>Corallococcus</taxon>
    </lineage>
</organism>
<dbReference type="RefSeq" id="WP_120582079.1">
    <property type="nucleotide sequence ID" value="NZ_RAWI01000002.1"/>
</dbReference>
<reference evidence="6 7" key="1">
    <citation type="submission" date="2018-09" db="EMBL/GenBank/DDBJ databases">
        <authorList>
            <person name="Livingstone P.G."/>
            <person name="Whitworth D.E."/>
        </authorList>
    </citation>
    <scope>NUCLEOTIDE SEQUENCE [LARGE SCALE GENOMIC DNA]</scope>
    <source>
        <strain evidence="6 7">CA031B</strain>
    </source>
</reference>
<dbReference type="InterPro" id="IPR040442">
    <property type="entry name" value="Pyrv_kinase-like_dom_sf"/>
</dbReference>
<evidence type="ECO:0000256" key="3">
    <source>
        <dbReference type="ARBA" id="ARBA00022842"/>
    </source>
</evidence>
<dbReference type="PANTHER" id="PTHR32308:SF1">
    <property type="entry name" value="HPCH_HPAI ALDOLASE_CITRATE LYASE DOMAIN-CONTAINING PROTEIN"/>
    <property type="match status" value="1"/>
</dbReference>
<feature type="region of interest" description="Disordered" evidence="4">
    <location>
        <begin position="188"/>
        <end position="297"/>
    </location>
</feature>
<evidence type="ECO:0000259" key="5">
    <source>
        <dbReference type="Pfam" id="PF03328"/>
    </source>
</evidence>
<accession>A0ABX9QRB6</accession>
<feature type="compositionally biased region" description="Basic and acidic residues" evidence="4">
    <location>
        <begin position="189"/>
        <end position="200"/>
    </location>
</feature>
<evidence type="ECO:0000256" key="1">
    <source>
        <dbReference type="ARBA" id="ARBA00001946"/>
    </source>
</evidence>
<dbReference type="Gene3D" id="3.20.20.60">
    <property type="entry name" value="Phosphoenolpyruvate-binding domains"/>
    <property type="match status" value="1"/>
</dbReference>
<dbReference type="SUPFAM" id="SSF51621">
    <property type="entry name" value="Phosphoenolpyruvate/pyruvate domain"/>
    <property type="match status" value="1"/>
</dbReference>
<dbReference type="EMBL" id="RAWI01000002">
    <property type="protein sequence ID" value="RKI17635.1"/>
    <property type="molecule type" value="Genomic_DNA"/>
</dbReference>
<keyword evidence="7" id="KW-1185">Reference proteome</keyword>
<gene>
    <name evidence="6" type="ORF">D7Y13_00650</name>
</gene>
<feature type="compositionally biased region" description="Gly residues" evidence="4">
    <location>
        <begin position="273"/>
        <end position="285"/>
    </location>
</feature>
<keyword evidence="2" id="KW-0479">Metal-binding</keyword>
<name>A0ABX9QRB6_9BACT</name>
<comment type="caution">
    <text evidence="6">The sequence shown here is derived from an EMBL/GenBank/DDBJ whole genome shotgun (WGS) entry which is preliminary data.</text>
</comment>
<dbReference type="PANTHER" id="PTHR32308">
    <property type="entry name" value="LYASE BETA SUBUNIT, PUTATIVE (AFU_ORTHOLOGUE AFUA_4G13030)-RELATED"/>
    <property type="match status" value="1"/>
</dbReference>
<feature type="compositionally biased region" description="Basic and acidic residues" evidence="4">
    <location>
        <begin position="230"/>
        <end position="244"/>
    </location>
</feature>
<feature type="domain" description="HpcH/HpaI aldolase/citrate lyase" evidence="5">
    <location>
        <begin position="10"/>
        <end position="144"/>
    </location>
</feature>
<evidence type="ECO:0000313" key="7">
    <source>
        <dbReference type="Proteomes" id="UP000278907"/>
    </source>
</evidence>
<comment type="cofactor">
    <cofactor evidence="1">
        <name>Mg(2+)</name>
        <dbReference type="ChEBI" id="CHEBI:18420"/>
    </cofactor>
</comment>
<proteinExistence type="predicted"/>
<evidence type="ECO:0000256" key="2">
    <source>
        <dbReference type="ARBA" id="ARBA00022723"/>
    </source>
</evidence>
<protein>
    <recommendedName>
        <fullName evidence="5">HpcH/HpaI aldolase/citrate lyase domain-containing protein</fullName>
    </recommendedName>
</protein>
<evidence type="ECO:0000256" key="4">
    <source>
        <dbReference type="SAM" id="MobiDB-lite"/>
    </source>
</evidence>